<proteinExistence type="predicted"/>
<keyword evidence="2" id="KW-1185">Reference proteome</keyword>
<gene>
    <name evidence="1" type="ORF">MECH1_V1_0075</name>
</gene>
<dbReference type="Proteomes" id="UP001497493">
    <property type="component" value="Chromosome"/>
</dbReference>
<accession>A0ABM9NE46</accession>
<reference evidence="1 2" key="1">
    <citation type="submission" date="2024-04" db="EMBL/GenBank/DDBJ databases">
        <authorList>
            <person name="Cremers G."/>
        </authorList>
    </citation>
    <scope>NUCLEOTIDE SEQUENCE [LARGE SCALE GENOMIC DNA]</scope>
    <source>
        <strain evidence="1">MeCH1-AG</strain>
    </source>
</reference>
<evidence type="ECO:0000313" key="2">
    <source>
        <dbReference type="Proteomes" id="UP001497493"/>
    </source>
</evidence>
<dbReference type="EMBL" id="OZ026884">
    <property type="protein sequence ID" value="CAL1238856.1"/>
    <property type="molecule type" value="Genomic_DNA"/>
</dbReference>
<dbReference type="RefSeq" id="WP_348758466.1">
    <property type="nucleotide sequence ID" value="NZ_OZ026884.1"/>
</dbReference>
<sequence>MLHPRILAPLPRRLAALLLLLWAGTDPVAIDLGRWARHLKHHGDWTSLDFRHPETGLFLAARAGTEDPQAGATLTLTMAPAVDCVVDTVLVFKDRVPARVDAEEAIQVALAADGAPPRVARARLVRVAGDVFFFVQLAGGLPVAGNRARLTVTLPDGRQAQFSLRGFEEARQAAFATCQSFLPR</sequence>
<evidence type="ECO:0000313" key="1">
    <source>
        <dbReference type="EMBL" id="CAL1238856.1"/>
    </source>
</evidence>
<protein>
    <submittedName>
        <fullName evidence="1">Uncharacterized protein</fullName>
    </submittedName>
</protein>
<name>A0ABM9NE46_9GAMM</name>
<organism evidence="1 2">
    <name type="scientific">Candidatus Methylocalor cossyra</name>
    <dbReference type="NCBI Taxonomy" id="3108543"/>
    <lineage>
        <taxon>Bacteria</taxon>
        <taxon>Pseudomonadati</taxon>
        <taxon>Pseudomonadota</taxon>
        <taxon>Gammaproteobacteria</taxon>
        <taxon>Methylococcales</taxon>
        <taxon>Methylococcaceae</taxon>
        <taxon>Candidatus Methylocalor</taxon>
    </lineage>
</organism>